<keyword evidence="2" id="KW-1133">Transmembrane helix</keyword>
<organism evidence="3 4">
    <name type="scientific">Aureobasidium pullulans</name>
    <name type="common">Black yeast</name>
    <name type="synonym">Pullularia pullulans</name>
    <dbReference type="NCBI Taxonomy" id="5580"/>
    <lineage>
        <taxon>Eukaryota</taxon>
        <taxon>Fungi</taxon>
        <taxon>Dikarya</taxon>
        <taxon>Ascomycota</taxon>
        <taxon>Pezizomycotina</taxon>
        <taxon>Dothideomycetes</taxon>
        <taxon>Dothideomycetidae</taxon>
        <taxon>Dothideales</taxon>
        <taxon>Saccotheciaceae</taxon>
        <taxon>Aureobasidium</taxon>
    </lineage>
</organism>
<name>A0ABR0T638_AURPU</name>
<comment type="caution">
    <text evidence="3">The sequence shown here is derived from an EMBL/GenBank/DDBJ whole genome shotgun (WGS) entry which is preliminary data.</text>
</comment>
<feature type="transmembrane region" description="Helical" evidence="2">
    <location>
        <begin position="25"/>
        <end position="49"/>
    </location>
</feature>
<dbReference type="Proteomes" id="UP001341245">
    <property type="component" value="Unassembled WGS sequence"/>
</dbReference>
<feature type="region of interest" description="Disordered" evidence="1">
    <location>
        <begin position="214"/>
        <end position="254"/>
    </location>
</feature>
<evidence type="ECO:0000313" key="4">
    <source>
        <dbReference type="Proteomes" id="UP001341245"/>
    </source>
</evidence>
<feature type="transmembrane region" description="Helical" evidence="2">
    <location>
        <begin position="55"/>
        <end position="77"/>
    </location>
</feature>
<accession>A0ABR0T638</accession>
<sequence>MSFKDAFIRLHLPFISSMATCCKKLYLLCLYVLLVSILLRTAVWGAIMFHTSRALVPLIVAMTLLSMVEGALVLATFQAINKKPSGYELPENSPYAGHPFHNLIHPAFRECYKDSLDATRNFSLPRERCLDIVTPANAPTIPIPGAYVATGIVSRIMSTCRPLPQFPVDSEDIPARPTQLAGINDVTILPLRIQKRDSISIHTDGEQSTNISDVKSLKSHDKAHSHISPTTEARGATTGHAAKSNSENFDNVKQPDPSLAVKALERSEFLSADFDKPPTLYAHMSMTEQIITGIVAEQYFEDIDQKSAKSFEGQPPQSPDIKLETPKTPARLTAPTIIIQQPTLTTPESIEYPAATVSGTPITRVVDPFLEIPTMTGRGSRRKK</sequence>
<reference evidence="3 4" key="1">
    <citation type="submission" date="2023-11" db="EMBL/GenBank/DDBJ databases">
        <title>Draft genome sequence and annotation of the polyextremotolerant black yeast-like fungus Aureobasidium pullulans NRRL 62042.</title>
        <authorList>
            <person name="Dielentheis-Frenken M.R.E."/>
            <person name="Wibberg D."/>
            <person name="Blank L.M."/>
            <person name="Tiso T."/>
        </authorList>
    </citation>
    <scope>NUCLEOTIDE SEQUENCE [LARGE SCALE GENOMIC DNA]</scope>
    <source>
        <strain evidence="3 4">NRRL 62042</strain>
    </source>
</reference>
<protein>
    <submittedName>
        <fullName evidence="3">Uncharacterized protein</fullName>
    </submittedName>
</protein>
<evidence type="ECO:0000313" key="3">
    <source>
        <dbReference type="EMBL" id="KAK5999421.1"/>
    </source>
</evidence>
<keyword evidence="2" id="KW-0812">Transmembrane</keyword>
<proteinExistence type="predicted"/>
<dbReference type="EMBL" id="JASGXD010000025">
    <property type="protein sequence ID" value="KAK5999421.1"/>
    <property type="molecule type" value="Genomic_DNA"/>
</dbReference>
<keyword evidence="2" id="KW-0472">Membrane</keyword>
<evidence type="ECO:0000256" key="1">
    <source>
        <dbReference type="SAM" id="MobiDB-lite"/>
    </source>
</evidence>
<keyword evidence="4" id="KW-1185">Reference proteome</keyword>
<evidence type="ECO:0000256" key="2">
    <source>
        <dbReference type="SAM" id="Phobius"/>
    </source>
</evidence>
<feature type="compositionally biased region" description="Basic and acidic residues" evidence="1">
    <location>
        <begin position="215"/>
        <end position="224"/>
    </location>
</feature>
<gene>
    <name evidence="3" type="ORF">QM012_005546</name>
</gene>